<dbReference type="InterPro" id="IPR037523">
    <property type="entry name" value="VOC_core"/>
</dbReference>
<dbReference type="InterPro" id="IPR029068">
    <property type="entry name" value="Glyas_Bleomycin-R_OHBP_Dase"/>
</dbReference>
<gene>
    <name evidence="2" type="ORF">AADG42_01610</name>
</gene>
<evidence type="ECO:0000313" key="3">
    <source>
        <dbReference type="Proteomes" id="UP001442841"/>
    </source>
</evidence>
<feature type="domain" description="VOC" evidence="1">
    <location>
        <begin position="5"/>
        <end position="125"/>
    </location>
</feature>
<evidence type="ECO:0000313" key="2">
    <source>
        <dbReference type="EMBL" id="XAN06056.1"/>
    </source>
</evidence>
<dbReference type="RefSeq" id="WP_425307494.1">
    <property type="nucleotide sequence ID" value="NZ_CP154795.1"/>
</dbReference>
<protein>
    <submittedName>
        <fullName evidence="2">VOC family protein</fullName>
    </submittedName>
</protein>
<dbReference type="SUPFAM" id="SSF54593">
    <property type="entry name" value="Glyoxalase/Bleomycin resistance protein/Dihydroxybiphenyl dioxygenase"/>
    <property type="match status" value="1"/>
</dbReference>
<organism evidence="2 3">
    <name type="scientific">Ammonicoccus fulvus</name>
    <dbReference type="NCBI Taxonomy" id="3138240"/>
    <lineage>
        <taxon>Bacteria</taxon>
        <taxon>Bacillati</taxon>
        <taxon>Actinomycetota</taxon>
        <taxon>Actinomycetes</taxon>
        <taxon>Propionibacteriales</taxon>
        <taxon>Propionibacteriaceae</taxon>
        <taxon>Ammonicoccus</taxon>
    </lineage>
</organism>
<dbReference type="Proteomes" id="UP001442841">
    <property type="component" value="Chromosome"/>
</dbReference>
<name>A0ABZ3FJ79_9ACTN</name>
<evidence type="ECO:0000259" key="1">
    <source>
        <dbReference type="PROSITE" id="PS51819"/>
    </source>
</evidence>
<dbReference type="Gene3D" id="3.10.180.10">
    <property type="entry name" value="2,3-Dihydroxybiphenyl 1,2-Dioxygenase, domain 1"/>
    <property type="match status" value="1"/>
</dbReference>
<keyword evidence="3" id="KW-1185">Reference proteome</keyword>
<sequence length="169" mass="18993">MPIAELGHVGILVNDLPMMKKFYTEVMGLTVTDEDPDAGLTFMSARPDVEHHEFLLAPGRTADTDAKLIQQISFRVDSLESLLQFHKVLNDPASGAKVQQEVTHGNAFGIYFHDPEGNRVEVYLRLDDKVTTVPQPYRKHMNFDATPDEIWKQAEELLAAEGPTYPNTK</sequence>
<dbReference type="Pfam" id="PF00903">
    <property type="entry name" value="Glyoxalase"/>
    <property type="match status" value="1"/>
</dbReference>
<dbReference type="PROSITE" id="PS51819">
    <property type="entry name" value="VOC"/>
    <property type="match status" value="1"/>
</dbReference>
<dbReference type="InterPro" id="IPR004360">
    <property type="entry name" value="Glyas_Fos-R_dOase_dom"/>
</dbReference>
<dbReference type="EMBL" id="CP154795">
    <property type="protein sequence ID" value="XAN06056.1"/>
    <property type="molecule type" value="Genomic_DNA"/>
</dbReference>
<proteinExistence type="predicted"/>
<accession>A0ABZ3FJ79</accession>
<reference evidence="2 3" key="1">
    <citation type="submission" date="2024-04" db="EMBL/GenBank/DDBJ databases">
        <title>Isolation of an actinomycete strain from pig manure.</title>
        <authorList>
            <person name="Gong T."/>
            <person name="Yu Z."/>
            <person name="An M."/>
            <person name="Wei C."/>
            <person name="Yang W."/>
            <person name="Liu L."/>
        </authorList>
    </citation>
    <scope>NUCLEOTIDE SEQUENCE [LARGE SCALE GENOMIC DNA]</scope>
    <source>
        <strain evidence="2 3">ZF39</strain>
    </source>
</reference>